<dbReference type="AlphaFoldDB" id="A0A1J5P2B9"/>
<dbReference type="Pfam" id="PF13174">
    <property type="entry name" value="TPR_6"/>
    <property type="match status" value="1"/>
</dbReference>
<organism evidence="1">
    <name type="scientific">mine drainage metagenome</name>
    <dbReference type="NCBI Taxonomy" id="410659"/>
    <lineage>
        <taxon>unclassified sequences</taxon>
        <taxon>metagenomes</taxon>
        <taxon>ecological metagenomes</taxon>
    </lineage>
</organism>
<name>A0A1J5P2B9_9ZZZZ</name>
<dbReference type="EMBL" id="MLJW01007467">
    <property type="protein sequence ID" value="OIQ65270.1"/>
    <property type="molecule type" value="Genomic_DNA"/>
</dbReference>
<reference evidence="1" key="1">
    <citation type="submission" date="2016-10" db="EMBL/GenBank/DDBJ databases">
        <title>Sequence of Gallionella enrichment culture.</title>
        <authorList>
            <person name="Poehlein A."/>
            <person name="Muehling M."/>
            <person name="Daniel R."/>
        </authorList>
    </citation>
    <scope>NUCLEOTIDE SEQUENCE</scope>
</reference>
<dbReference type="Gene3D" id="1.25.40.10">
    <property type="entry name" value="Tetratricopeptide repeat domain"/>
    <property type="match status" value="2"/>
</dbReference>
<sequence>MHKNPAVYASLASVLVEQNDPQEALKVLSRSKAEFRFNPAAALQTAAAESRVYQKMGQADMAQEALAQAEQLVQQLGSQVSPEMLVEVARAQFKLGQKDKACALLGQVIKNNHENAALSDQIESVFAGENLLQEGHNLVLASRQEVVDINNRGVMLAKQGDFVQAAKLLRAAVKQLPSSEAILTNLCGLLIGQMGKQGFNDALATEAKELLERLHELHPGNQKYHAYSQLLARLRRG</sequence>
<gene>
    <name evidence="1" type="ORF">GALL_531720</name>
</gene>
<evidence type="ECO:0000313" key="1">
    <source>
        <dbReference type="EMBL" id="OIQ65270.1"/>
    </source>
</evidence>
<dbReference type="SUPFAM" id="SSF48452">
    <property type="entry name" value="TPR-like"/>
    <property type="match status" value="1"/>
</dbReference>
<proteinExistence type="predicted"/>
<comment type="caution">
    <text evidence="1">The sequence shown here is derived from an EMBL/GenBank/DDBJ whole genome shotgun (WGS) entry which is preliminary data.</text>
</comment>
<accession>A0A1J5P2B9</accession>
<dbReference type="InterPro" id="IPR011990">
    <property type="entry name" value="TPR-like_helical_dom_sf"/>
</dbReference>
<protein>
    <submittedName>
        <fullName evidence="1">Tetratricopeptide repeat protein</fullName>
    </submittedName>
</protein>
<dbReference type="SMART" id="SM00028">
    <property type="entry name" value="TPR"/>
    <property type="match status" value="3"/>
</dbReference>
<dbReference type="InterPro" id="IPR019734">
    <property type="entry name" value="TPR_rpt"/>
</dbReference>